<keyword evidence="4" id="KW-1185">Reference proteome</keyword>
<sequence>MEASKKSLFAMSDAEILEGIYATHEASHDHNSFDVHSLFSITQSIITGSKHIVDSIDQKVPQVYAENMGGITIAPSFSTPLCVLKSIFREVPCKAPGEKNAHDATLKILSKVSKYSWEAKAVLSLAAFSLEYGEFWLNAQHQQSEQLAKSLAFLKGVPILLKPENFKQRGRAVTDLNNVIMSTLQVIDCIFQLEKLSITYDDVKELRETLAKARKYISVNVYWCIITTVACATNITLLTSDEEVTDLHEAQKLLQTPTEIMDLMKHNHIPCKDNPETKIFHGSTNKEVRVDILRTKNVLLFISSLEISEDYIARLKPIYDFIKDNNEYKIFWIPIVEKWTKDLEHKFKNLRAKMPWYTVGRAGAHIAGIKEIKEDWNFNGKPMLVVLNTKSQLQHFNALRMIWIWGCQAFPFTQEKEEQLLLSLQDTWFSALMDGINTKLFKWRKDDYIFFYGGDSVWTNQFKEKATALINDEIIKESKISIALYLVEKNANNDGGDDSFSTFWSAIETMFHIKVISKQIDDVIKQVQKLLSYKDDKSGWAVLIQGRKLVAIGAGSTIMGRRLKKTGHVCSCFSIPGATGSTLEAMVCYECGNVMEAFFSYKCCHDKKKAPLIT</sequence>
<dbReference type="PANTHER" id="PTHR33232">
    <property type="entry name" value="PROTEIN SIEVE ELEMENT OCCLUSION B-LIKE"/>
    <property type="match status" value="1"/>
</dbReference>
<dbReference type="AlphaFoldDB" id="A0A314XNX0"/>
<dbReference type="Pfam" id="PF14576">
    <property type="entry name" value="SEO_N"/>
    <property type="match status" value="1"/>
</dbReference>
<accession>A0A314XNX0</accession>
<dbReference type="Pfam" id="PF14577">
    <property type="entry name" value="SEO_C"/>
    <property type="match status" value="1"/>
</dbReference>
<dbReference type="InterPro" id="IPR027942">
    <property type="entry name" value="SEO_N"/>
</dbReference>
<protein>
    <submittedName>
        <fullName evidence="3">Protein SIEVE ELEMENT OCCLUSION B</fullName>
    </submittedName>
</protein>
<dbReference type="InterPro" id="IPR027944">
    <property type="entry name" value="SEO_C"/>
</dbReference>
<dbReference type="EMBL" id="PJQY01002388">
    <property type="protein sequence ID" value="PQP94116.1"/>
    <property type="molecule type" value="Genomic_DNA"/>
</dbReference>
<evidence type="ECO:0000259" key="1">
    <source>
        <dbReference type="Pfam" id="PF14576"/>
    </source>
</evidence>
<evidence type="ECO:0000259" key="2">
    <source>
        <dbReference type="Pfam" id="PF14577"/>
    </source>
</evidence>
<evidence type="ECO:0000313" key="4">
    <source>
        <dbReference type="Proteomes" id="UP000250321"/>
    </source>
</evidence>
<dbReference type="Proteomes" id="UP000250321">
    <property type="component" value="Unassembled WGS sequence"/>
</dbReference>
<gene>
    <name evidence="3" type="ORF">Pyn_15460</name>
</gene>
<evidence type="ECO:0000313" key="3">
    <source>
        <dbReference type="EMBL" id="PQP94116.1"/>
    </source>
</evidence>
<feature type="domain" description="Sieve element occlusion N-terminal" evidence="1">
    <location>
        <begin position="12"/>
        <end position="261"/>
    </location>
</feature>
<dbReference type="GO" id="GO:0010088">
    <property type="term" value="P:phloem development"/>
    <property type="evidence" value="ECO:0007669"/>
    <property type="project" value="InterPro"/>
</dbReference>
<dbReference type="InterPro" id="IPR039299">
    <property type="entry name" value="SEOA"/>
</dbReference>
<name>A0A314XNX0_PRUYE</name>
<comment type="caution">
    <text evidence="3">The sequence shown here is derived from an EMBL/GenBank/DDBJ whole genome shotgun (WGS) entry which is preliminary data.</text>
</comment>
<feature type="domain" description="Sieve element occlusion C-terminal" evidence="2">
    <location>
        <begin position="425"/>
        <end position="559"/>
    </location>
</feature>
<dbReference type="OrthoDB" id="10321315at2759"/>
<organism evidence="3 4">
    <name type="scientific">Prunus yedoensis var. nudiflora</name>
    <dbReference type="NCBI Taxonomy" id="2094558"/>
    <lineage>
        <taxon>Eukaryota</taxon>
        <taxon>Viridiplantae</taxon>
        <taxon>Streptophyta</taxon>
        <taxon>Embryophyta</taxon>
        <taxon>Tracheophyta</taxon>
        <taxon>Spermatophyta</taxon>
        <taxon>Magnoliopsida</taxon>
        <taxon>eudicotyledons</taxon>
        <taxon>Gunneridae</taxon>
        <taxon>Pentapetalae</taxon>
        <taxon>rosids</taxon>
        <taxon>fabids</taxon>
        <taxon>Rosales</taxon>
        <taxon>Rosaceae</taxon>
        <taxon>Amygdaloideae</taxon>
        <taxon>Amygdaleae</taxon>
        <taxon>Prunus</taxon>
    </lineage>
</organism>
<reference evidence="3 4" key="1">
    <citation type="submission" date="2018-02" db="EMBL/GenBank/DDBJ databases">
        <title>Draft genome of wild Prunus yedoensis var. nudiflora.</title>
        <authorList>
            <person name="Baek S."/>
            <person name="Kim J.-H."/>
            <person name="Choi K."/>
            <person name="Kim G.-B."/>
            <person name="Cho A."/>
            <person name="Jang H."/>
            <person name="Shin C.-H."/>
            <person name="Yu H.-J."/>
            <person name="Mun J.-H."/>
        </authorList>
    </citation>
    <scope>NUCLEOTIDE SEQUENCE [LARGE SCALE GENOMIC DNA]</scope>
    <source>
        <strain evidence="4">cv. Jeju island</strain>
        <tissue evidence="3">Leaf</tissue>
    </source>
</reference>
<dbReference type="STRING" id="2094558.A0A314XNX0"/>
<proteinExistence type="predicted"/>
<dbReference type="PANTHER" id="PTHR33232:SF18">
    <property type="entry name" value="PROTEIN SIEVE ELEMENT OCCLUSION B-LIKE"/>
    <property type="match status" value="1"/>
</dbReference>